<dbReference type="Proteomes" id="UP000693952">
    <property type="component" value="Chromosome"/>
</dbReference>
<dbReference type="PRINTS" id="PR00035">
    <property type="entry name" value="HTHGNTR"/>
</dbReference>
<dbReference type="PANTHER" id="PTHR46577">
    <property type="entry name" value="HTH-TYPE TRANSCRIPTIONAL REGULATORY PROTEIN GABR"/>
    <property type="match status" value="1"/>
</dbReference>
<dbReference type="InterPro" id="IPR036388">
    <property type="entry name" value="WH-like_DNA-bd_sf"/>
</dbReference>
<keyword evidence="7" id="KW-0032">Aminotransferase</keyword>
<comment type="similarity">
    <text evidence="1">In the C-terminal section; belongs to the class-I pyridoxal-phosphate-dependent aminotransferase family.</text>
</comment>
<dbReference type="Pfam" id="PF00392">
    <property type="entry name" value="GntR"/>
    <property type="match status" value="1"/>
</dbReference>
<evidence type="ECO:0000256" key="5">
    <source>
        <dbReference type="ARBA" id="ARBA00023163"/>
    </source>
</evidence>
<dbReference type="InterPro" id="IPR000524">
    <property type="entry name" value="Tscrpt_reg_HTH_GntR"/>
</dbReference>
<dbReference type="CDD" id="cd07377">
    <property type="entry name" value="WHTH_GntR"/>
    <property type="match status" value="1"/>
</dbReference>
<sequence>MELHVVINGRKDLAEQLYQQLRSAMESGRLAAGSQLPPSRLLAEQLGISRKTVSDTYTLLTYEGYLVGKIGRGTFVSPRPIKAAHKQEAQDLACAQSLARWQAIPSPLRHPSLEGTLRYEFIGGATTRAQFPAEQWRRCTQDALRRLSQAGSFYSQPEGLPVLRHAIAGHVAFSRGVVCTDQDIVVCNGAQQALDLIARVILEPGSLVAMEDPGYTPARLLFQAQGAQVLGIPVDDEGIEVARIPDGVRLIYVTPSHQFPLGMPMSEARRKALLERARELGAIVIEDDYDSEFRYEGRPADSLQSLDSLGVVAYVGTFSKTILPQLRLGYAVLPPAILAAVTKAKQLSDCHTATLSQWALAKFIDEGYLQKHIRRCHTVYAGRRERILQRLQGDLAPWLEAVPCTAGFHLAALCKVPVDIPLLLDLAKKVEVGLYSLHEFFHDHPVRAGLFIGFGAIETLDIDPALDKVRDILRQIT</sequence>
<dbReference type="InterPro" id="IPR004839">
    <property type="entry name" value="Aminotransferase_I/II_large"/>
</dbReference>
<name>A0ABX8MIG9_9PSED</name>
<evidence type="ECO:0000313" key="8">
    <source>
        <dbReference type="Proteomes" id="UP000693952"/>
    </source>
</evidence>
<feature type="domain" description="HTH gntR-type" evidence="6">
    <location>
        <begin position="11"/>
        <end position="79"/>
    </location>
</feature>
<dbReference type="Pfam" id="PF00155">
    <property type="entry name" value="Aminotran_1_2"/>
    <property type="match status" value="1"/>
</dbReference>
<dbReference type="Gene3D" id="1.10.10.10">
    <property type="entry name" value="Winged helix-like DNA-binding domain superfamily/Winged helix DNA-binding domain"/>
    <property type="match status" value="1"/>
</dbReference>
<dbReference type="PROSITE" id="PS50949">
    <property type="entry name" value="HTH_GNTR"/>
    <property type="match status" value="1"/>
</dbReference>
<dbReference type="Gene3D" id="3.40.640.10">
    <property type="entry name" value="Type I PLP-dependent aspartate aminotransferase-like (Major domain)"/>
    <property type="match status" value="1"/>
</dbReference>
<dbReference type="SUPFAM" id="SSF46785">
    <property type="entry name" value="Winged helix' DNA-binding domain"/>
    <property type="match status" value="1"/>
</dbReference>
<dbReference type="GO" id="GO:0008483">
    <property type="term" value="F:transaminase activity"/>
    <property type="evidence" value="ECO:0007669"/>
    <property type="project" value="UniProtKB-KW"/>
</dbReference>
<organism evidence="7 8">
    <name type="scientific">Pseudomonas sessilinigenes</name>
    <dbReference type="NCBI Taxonomy" id="658629"/>
    <lineage>
        <taxon>Bacteria</taxon>
        <taxon>Pseudomonadati</taxon>
        <taxon>Pseudomonadota</taxon>
        <taxon>Gammaproteobacteria</taxon>
        <taxon>Pseudomonadales</taxon>
        <taxon>Pseudomonadaceae</taxon>
        <taxon>Pseudomonas</taxon>
    </lineage>
</organism>
<proteinExistence type="inferred from homology"/>
<dbReference type="InterPro" id="IPR051446">
    <property type="entry name" value="HTH_trans_reg/aminotransferase"/>
</dbReference>
<keyword evidence="2" id="KW-0663">Pyridoxal phosphate</keyword>
<reference evidence="7" key="1">
    <citation type="submission" date="2021-06" db="EMBL/GenBank/DDBJ databases">
        <title>Updating the genus Pseudomonas: Description of 43 new species and partition of the Pseudomonas putida group.</title>
        <authorList>
            <person name="Girard L."/>
            <person name="Lood C."/>
            <person name="Vandamme P."/>
            <person name="Rokni-Zadeh H."/>
            <person name="van Noort V."/>
            <person name="Hofte M."/>
            <person name="Lavigne R."/>
            <person name="De Mot R."/>
        </authorList>
    </citation>
    <scope>NUCLEOTIDE SEQUENCE</scope>
    <source>
        <strain evidence="7">CMR12a</strain>
    </source>
</reference>
<dbReference type="CDD" id="cd00609">
    <property type="entry name" value="AAT_like"/>
    <property type="match status" value="1"/>
</dbReference>
<keyword evidence="8" id="KW-1185">Reference proteome</keyword>
<evidence type="ECO:0000313" key="7">
    <source>
        <dbReference type="EMBL" id="QXH39097.1"/>
    </source>
</evidence>
<accession>A0ABX8MIG9</accession>
<dbReference type="EMBL" id="CP077074">
    <property type="protein sequence ID" value="QXH39097.1"/>
    <property type="molecule type" value="Genomic_DNA"/>
</dbReference>
<evidence type="ECO:0000256" key="4">
    <source>
        <dbReference type="ARBA" id="ARBA00023125"/>
    </source>
</evidence>
<dbReference type="SMART" id="SM00345">
    <property type="entry name" value="HTH_GNTR"/>
    <property type="match status" value="1"/>
</dbReference>
<evidence type="ECO:0000259" key="6">
    <source>
        <dbReference type="PROSITE" id="PS50949"/>
    </source>
</evidence>
<evidence type="ECO:0000256" key="1">
    <source>
        <dbReference type="ARBA" id="ARBA00005384"/>
    </source>
</evidence>
<dbReference type="SUPFAM" id="SSF53383">
    <property type="entry name" value="PLP-dependent transferases"/>
    <property type="match status" value="1"/>
</dbReference>
<dbReference type="RefSeq" id="WP_068588304.1">
    <property type="nucleotide sequence ID" value="NZ_CP027706.1"/>
</dbReference>
<evidence type="ECO:0000256" key="3">
    <source>
        <dbReference type="ARBA" id="ARBA00023015"/>
    </source>
</evidence>
<gene>
    <name evidence="7" type="ORF">KSS89_23065</name>
</gene>
<keyword evidence="3" id="KW-0805">Transcription regulation</keyword>
<keyword evidence="5" id="KW-0804">Transcription</keyword>
<keyword evidence="7" id="KW-0808">Transferase</keyword>
<dbReference type="InterPro" id="IPR036390">
    <property type="entry name" value="WH_DNA-bd_sf"/>
</dbReference>
<evidence type="ECO:0000256" key="2">
    <source>
        <dbReference type="ARBA" id="ARBA00022898"/>
    </source>
</evidence>
<dbReference type="PANTHER" id="PTHR46577:SF1">
    <property type="entry name" value="HTH-TYPE TRANSCRIPTIONAL REGULATORY PROTEIN GABR"/>
    <property type="match status" value="1"/>
</dbReference>
<dbReference type="InterPro" id="IPR015424">
    <property type="entry name" value="PyrdxlP-dep_Trfase"/>
</dbReference>
<keyword evidence="4" id="KW-0238">DNA-binding</keyword>
<protein>
    <submittedName>
        <fullName evidence="7">PLP-dependent aminotransferase family protein</fullName>
    </submittedName>
</protein>
<dbReference type="InterPro" id="IPR015421">
    <property type="entry name" value="PyrdxlP-dep_Trfase_major"/>
</dbReference>